<evidence type="ECO:0000313" key="3">
    <source>
        <dbReference type="Proteomes" id="UP000659654"/>
    </source>
</evidence>
<protein>
    <submittedName>
        <fullName evidence="1">(pine wood nematode) hypothetical protein</fullName>
    </submittedName>
</protein>
<evidence type="ECO:0000313" key="1">
    <source>
        <dbReference type="EMBL" id="CAD5213932.1"/>
    </source>
</evidence>
<dbReference type="EMBL" id="CAJFDI010000002">
    <property type="protein sequence ID" value="CAD5213932.1"/>
    <property type="molecule type" value="Genomic_DNA"/>
</dbReference>
<proteinExistence type="predicted"/>
<dbReference type="WBParaSite" id="BXY_1080200.1">
    <property type="protein sequence ID" value="BXY_1080200.1"/>
    <property type="gene ID" value="BXY_1080200"/>
</dbReference>
<sequence length="95" mass="11227">MLVRDKLAGLFVCAGTAGRWKCRRFSASNTINFRFLHLTDDCAPFRCLPFFKNWNNEVVEKRRNVARIPDFEEKGIEKMIEIEYKLKCVRGKLNR</sequence>
<dbReference type="Proteomes" id="UP000095284">
    <property type="component" value="Unplaced"/>
</dbReference>
<name>A0A1I7SCQ0_BURXY</name>
<accession>A0A1I7SCQ0</accession>
<dbReference type="AlphaFoldDB" id="A0A1I7SCQ0"/>
<gene>
    <name evidence="1" type="ORF">BXYJ_LOCUS3277</name>
</gene>
<dbReference type="Proteomes" id="UP000582659">
    <property type="component" value="Unassembled WGS sequence"/>
</dbReference>
<evidence type="ECO:0000313" key="2">
    <source>
        <dbReference type="Proteomes" id="UP000095284"/>
    </source>
</evidence>
<evidence type="ECO:0000313" key="4">
    <source>
        <dbReference type="WBParaSite" id="BXY_1080200.1"/>
    </source>
</evidence>
<organism evidence="2 4">
    <name type="scientific">Bursaphelenchus xylophilus</name>
    <name type="common">Pinewood nematode worm</name>
    <name type="synonym">Aphelenchoides xylophilus</name>
    <dbReference type="NCBI Taxonomy" id="6326"/>
    <lineage>
        <taxon>Eukaryota</taxon>
        <taxon>Metazoa</taxon>
        <taxon>Ecdysozoa</taxon>
        <taxon>Nematoda</taxon>
        <taxon>Chromadorea</taxon>
        <taxon>Rhabditida</taxon>
        <taxon>Tylenchina</taxon>
        <taxon>Tylenchomorpha</taxon>
        <taxon>Aphelenchoidea</taxon>
        <taxon>Aphelenchoididae</taxon>
        <taxon>Bursaphelenchus</taxon>
    </lineage>
</organism>
<reference evidence="4" key="1">
    <citation type="submission" date="2016-11" db="UniProtKB">
        <authorList>
            <consortium name="WormBaseParasite"/>
        </authorList>
    </citation>
    <scope>IDENTIFICATION</scope>
</reference>
<dbReference type="EMBL" id="CAJFCV020000002">
    <property type="protein sequence ID" value="CAG9093708.1"/>
    <property type="molecule type" value="Genomic_DNA"/>
</dbReference>
<dbReference type="Proteomes" id="UP000659654">
    <property type="component" value="Unassembled WGS sequence"/>
</dbReference>
<reference evidence="1" key="2">
    <citation type="submission" date="2020-09" db="EMBL/GenBank/DDBJ databases">
        <authorList>
            <person name="Kikuchi T."/>
        </authorList>
    </citation>
    <scope>NUCLEOTIDE SEQUENCE</scope>
    <source>
        <strain evidence="1">Ka4C1</strain>
    </source>
</reference>
<keyword evidence="3" id="KW-1185">Reference proteome</keyword>